<evidence type="ECO:0008006" key="3">
    <source>
        <dbReference type="Google" id="ProtNLM"/>
    </source>
</evidence>
<evidence type="ECO:0000313" key="1">
    <source>
        <dbReference type="EMBL" id="ASQ30497.1"/>
    </source>
</evidence>
<dbReference type="Proteomes" id="UP000201169">
    <property type="component" value="Chromosome"/>
</dbReference>
<keyword evidence="2" id="KW-1185">Reference proteome</keyword>
<accession>A0A222MWQ2</accession>
<organism evidence="1 2">
    <name type="scientific">Campylobacter avium LMG 24591</name>
    <dbReference type="NCBI Taxonomy" id="522484"/>
    <lineage>
        <taxon>Bacteria</taxon>
        <taxon>Pseudomonadati</taxon>
        <taxon>Campylobacterota</taxon>
        <taxon>Epsilonproteobacteria</taxon>
        <taxon>Campylobacterales</taxon>
        <taxon>Campylobacteraceae</taxon>
        <taxon>Campylobacter</taxon>
    </lineage>
</organism>
<gene>
    <name evidence="1" type="ORF">CAV_0833</name>
</gene>
<dbReference type="KEGG" id="cavi:CAV_0833"/>
<protein>
    <recommendedName>
        <fullName evidence="3">Inverse autotransporter beta-domain domain-containing protein</fullName>
    </recommendedName>
</protein>
<dbReference type="EMBL" id="CP022347">
    <property type="protein sequence ID" value="ASQ30497.1"/>
    <property type="molecule type" value="Genomic_DNA"/>
</dbReference>
<dbReference type="AlphaFoldDB" id="A0A222MWQ2"/>
<sequence>MFKPINRYSGESFDFSNNTNVFLSRILESGSAADNTINNIDFNSKTVNIKNINLLYENHFSSLLFQRELFVDVNYVNYYNGLVNRFYQGDFTFGFNGFINTYQENKLYTFGSEFAYGNYFKFFTNYYDFDDKLIKDDTEIGINLRLPIYSAIGVDFVIDSEKSTQSINYSPYPIFNISLIRQDYQSELPTSTSIFLNFNINYNLSFKKHFKKNNFQFKRYNNYDFLKNRYIY</sequence>
<reference evidence="1 2" key="1">
    <citation type="submission" date="2017-07" db="EMBL/GenBank/DDBJ databases">
        <title>Analysis of two Campylobacter avium genomes and identification of a novel hippuricase gene.</title>
        <authorList>
            <person name="Miller W.G."/>
            <person name="Chapman M.H."/>
            <person name="Yee E."/>
            <person name="Revez J."/>
            <person name="Bono J.L."/>
            <person name="Rossi M."/>
        </authorList>
    </citation>
    <scope>NUCLEOTIDE SEQUENCE [LARGE SCALE GENOMIC DNA]</scope>
    <source>
        <strain evidence="1 2">LMG 24591</strain>
    </source>
</reference>
<proteinExistence type="predicted"/>
<name>A0A222MWQ2_9BACT</name>
<evidence type="ECO:0000313" key="2">
    <source>
        <dbReference type="Proteomes" id="UP000201169"/>
    </source>
</evidence>